<evidence type="ECO:0000259" key="2">
    <source>
        <dbReference type="SMART" id="SM00867"/>
    </source>
</evidence>
<feature type="domain" description="Lipid/polyisoprenoid-binding YceI-like" evidence="2">
    <location>
        <begin position="46"/>
        <end position="207"/>
    </location>
</feature>
<dbReference type="PANTHER" id="PTHR34406:SF1">
    <property type="entry name" value="PROTEIN YCEI"/>
    <property type="match status" value="1"/>
</dbReference>
<dbReference type="PROSITE" id="PS51257">
    <property type="entry name" value="PROKAR_LIPOPROTEIN"/>
    <property type="match status" value="1"/>
</dbReference>
<dbReference type="Proteomes" id="UP000239907">
    <property type="component" value="Unassembled WGS sequence"/>
</dbReference>
<dbReference type="OrthoDB" id="9811006at2"/>
<name>A0A2S7U1D7_9BACT</name>
<proteinExistence type="predicted"/>
<feature type="chain" id="PRO_5015534363" description="Lipid/polyisoprenoid-binding YceI-like domain-containing protein" evidence="1">
    <location>
        <begin position="24"/>
        <end position="213"/>
    </location>
</feature>
<evidence type="ECO:0000313" key="3">
    <source>
        <dbReference type="EMBL" id="PQJ28307.1"/>
    </source>
</evidence>
<dbReference type="PANTHER" id="PTHR34406">
    <property type="entry name" value="PROTEIN YCEI"/>
    <property type="match status" value="1"/>
</dbReference>
<comment type="caution">
    <text evidence="3">The sequence shown here is derived from an EMBL/GenBank/DDBJ whole genome shotgun (WGS) entry which is preliminary data.</text>
</comment>
<dbReference type="SMART" id="SM00867">
    <property type="entry name" value="YceI"/>
    <property type="match status" value="1"/>
</dbReference>
<dbReference type="Pfam" id="PF04264">
    <property type="entry name" value="YceI"/>
    <property type="match status" value="1"/>
</dbReference>
<feature type="signal peptide" evidence="1">
    <location>
        <begin position="1"/>
        <end position="23"/>
    </location>
</feature>
<protein>
    <recommendedName>
        <fullName evidence="2">Lipid/polyisoprenoid-binding YceI-like domain-containing protein</fullName>
    </recommendedName>
</protein>
<dbReference type="InterPro" id="IPR007372">
    <property type="entry name" value="Lipid/polyisoprenoid-bd_YceI"/>
</dbReference>
<reference evidence="3 4" key="1">
    <citation type="submission" date="2016-12" db="EMBL/GenBank/DDBJ databases">
        <title>Study of bacterial adaptation to deep sea.</title>
        <authorList>
            <person name="Song J."/>
            <person name="Yoshizawa S."/>
            <person name="Kogure K."/>
        </authorList>
    </citation>
    <scope>NUCLEOTIDE SEQUENCE [LARGE SCALE GENOMIC DNA]</scope>
    <source>
        <strain evidence="3 4">SAORIC-165</strain>
    </source>
</reference>
<dbReference type="AlphaFoldDB" id="A0A2S7U1D7"/>
<sequence>MKTTLFTLAGATTLLLVSCENPADNSTEATVSEAKEVSTAAATGQKWSFTDNSAITFVGSKVTGSHEGGFKEFSGHFYVDGDTLSASGHEVVIDMTSTFADDPKLQGHLISADFFNVEAIPTSTFTVTALEAKTGAKGETHLLTGNFNFHGVTKSIDIPVTVTQSAESINLKADFFINRFDFDVKYPGMQDDLINEEVVIRFDLNAKPTATEG</sequence>
<organism evidence="3 4">
    <name type="scientific">Rubritalea profundi</name>
    <dbReference type="NCBI Taxonomy" id="1658618"/>
    <lineage>
        <taxon>Bacteria</taxon>
        <taxon>Pseudomonadati</taxon>
        <taxon>Verrucomicrobiota</taxon>
        <taxon>Verrucomicrobiia</taxon>
        <taxon>Verrucomicrobiales</taxon>
        <taxon>Rubritaleaceae</taxon>
        <taxon>Rubritalea</taxon>
    </lineage>
</organism>
<dbReference type="SUPFAM" id="SSF101874">
    <property type="entry name" value="YceI-like"/>
    <property type="match status" value="1"/>
</dbReference>
<evidence type="ECO:0000256" key="1">
    <source>
        <dbReference type="SAM" id="SignalP"/>
    </source>
</evidence>
<dbReference type="EMBL" id="MQWA01000001">
    <property type="protein sequence ID" value="PQJ28307.1"/>
    <property type="molecule type" value="Genomic_DNA"/>
</dbReference>
<gene>
    <name evidence="3" type="ORF">BSZ32_07145</name>
</gene>
<evidence type="ECO:0000313" key="4">
    <source>
        <dbReference type="Proteomes" id="UP000239907"/>
    </source>
</evidence>
<keyword evidence="4" id="KW-1185">Reference proteome</keyword>
<accession>A0A2S7U1D7</accession>
<keyword evidence="1" id="KW-0732">Signal</keyword>
<dbReference type="RefSeq" id="WP_105042810.1">
    <property type="nucleotide sequence ID" value="NZ_MQWA01000001.1"/>
</dbReference>
<dbReference type="Gene3D" id="2.40.128.110">
    <property type="entry name" value="Lipid/polyisoprenoid-binding, YceI-like"/>
    <property type="match status" value="1"/>
</dbReference>
<dbReference type="InterPro" id="IPR036761">
    <property type="entry name" value="TTHA0802/YceI-like_sf"/>
</dbReference>